<evidence type="ECO:0000313" key="7">
    <source>
        <dbReference type="EMBL" id="MET8435987.1"/>
    </source>
</evidence>
<proteinExistence type="inferred from homology"/>
<keyword evidence="3 4" id="KW-0560">Oxidoreductase</keyword>
<organism evidence="7 8">
    <name type="scientific">Streptomyces sp. 900116325</name>
    <dbReference type="NCBI Taxonomy" id="3154295"/>
    <lineage>
        <taxon>Bacteria</taxon>
        <taxon>Bacillati</taxon>
        <taxon>Actinomycetota</taxon>
        <taxon>Actinomycetes</taxon>
        <taxon>Kitasatosporales</taxon>
        <taxon>Streptomycetaceae</taxon>
        <taxon>Streptomyces</taxon>
    </lineage>
</organism>
<comment type="similarity">
    <text evidence="4">Belongs to the PqqC family.</text>
</comment>
<comment type="caution">
    <text evidence="7">The sequence shown here is derived from an EMBL/GenBank/DDBJ whole genome shotgun (WGS) entry which is preliminary data.</text>
</comment>
<dbReference type="SUPFAM" id="SSF48613">
    <property type="entry name" value="Heme oxygenase-like"/>
    <property type="match status" value="1"/>
</dbReference>
<dbReference type="InterPro" id="IPR011845">
    <property type="entry name" value="PqqC"/>
</dbReference>
<evidence type="ECO:0000313" key="8">
    <source>
        <dbReference type="Proteomes" id="UP001550044"/>
    </source>
</evidence>
<name>A0ABV2UDR9_9ACTN</name>
<keyword evidence="2 4" id="KW-0884">PQQ biosynthesis</keyword>
<dbReference type="NCBIfam" id="TIGR02111">
    <property type="entry name" value="PQQ_syn_pqqC"/>
    <property type="match status" value="1"/>
</dbReference>
<comment type="function">
    <text evidence="4">Ring cyclization and eight-electron oxidation of 3a-(2-amino-2-carboxyethyl)-4,5-dioxo-4,5,6,7,8,9-hexahydroquinoline-7,9-dicarboxylic-acid to PQQ.</text>
</comment>
<dbReference type="EC" id="1.3.3.11" evidence="4"/>
<reference evidence="7 8" key="1">
    <citation type="submission" date="2024-06" db="EMBL/GenBank/DDBJ databases">
        <title>The Natural Products Discovery Center: Release of the First 8490 Sequenced Strains for Exploring Actinobacteria Biosynthetic Diversity.</title>
        <authorList>
            <person name="Kalkreuter E."/>
            <person name="Kautsar S.A."/>
            <person name="Yang D."/>
            <person name="Bader C.D."/>
            <person name="Teijaro C.N."/>
            <person name="Fluegel L."/>
            <person name="Davis C.M."/>
            <person name="Simpson J.R."/>
            <person name="Lauterbach L."/>
            <person name="Steele A.D."/>
            <person name="Gui C."/>
            <person name="Meng S."/>
            <person name="Li G."/>
            <person name="Viehrig K."/>
            <person name="Ye F."/>
            <person name="Su P."/>
            <person name="Kiefer A.F."/>
            <person name="Nichols A."/>
            <person name="Cepeda A.J."/>
            <person name="Yan W."/>
            <person name="Fan B."/>
            <person name="Jiang Y."/>
            <person name="Adhikari A."/>
            <person name="Zheng C.-J."/>
            <person name="Schuster L."/>
            <person name="Cowan T.M."/>
            <person name="Smanski M.J."/>
            <person name="Chevrette M.G."/>
            <person name="De Carvalho L.P.S."/>
            <person name="Shen B."/>
        </authorList>
    </citation>
    <scope>NUCLEOTIDE SEQUENCE [LARGE SCALE GENOMIC DNA]</scope>
    <source>
        <strain evidence="7 8">NPDC005137</strain>
    </source>
</reference>
<dbReference type="PANTHER" id="PTHR40279">
    <property type="entry name" value="PQQC-LIKE PROTEIN"/>
    <property type="match status" value="1"/>
</dbReference>
<evidence type="ECO:0000256" key="4">
    <source>
        <dbReference type="HAMAP-Rule" id="MF_00654"/>
    </source>
</evidence>
<comment type="pathway">
    <text evidence="1">Cofactor biosynthesis; thiamine diphosphate biosynthesis.</text>
</comment>
<keyword evidence="8" id="KW-1185">Reference proteome</keyword>
<feature type="domain" description="Thiaminase-2/PQQC" evidence="6">
    <location>
        <begin position="30"/>
        <end position="240"/>
    </location>
</feature>
<comment type="catalytic activity">
    <reaction evidence="4">
        <text>6-(2-amino-2-carboxyethyl)-7,8-dioxo-1,2,3,4,7,8-hexahydroquinoline-2,4-dicarboxylate + 3 O2 = pyrroloquinoline quinone + 2 H2O2 + 2 H2O + H(+)</text>
        <dbReference type="Rhea" id="RHEA:10692"/>
        <dbReference type="ChEBI" id="CHEBI:15377"/>
        <dbReference type="ChEBI" id="CHEBI:15378"/>
        <dbReference type="ChEBI" id="CHEBI:15379"/>
        <dbReference type="ChEBI" id="CHEBI:16240"/>
        <dbReference type="ChEBI" id="CHEBI:58442"/>
        <dbReference type="ChEBI" id="CHEBI:58778"/>
        <dbReference type="EC" id="1.3.3.11"/>
    </reaction>
</comment>
<accession>A0ABV2UDR9</accession>
<evidence type="ECO:0000256" key="3">
    <source>
        <dbReference type="ARBA" id="ARBA00023002"/>
    </source>
</evidence>
<evidence type="ECO:0000256" key="2">
    <source>
        <dbReference type="ARBA" id="ARBA00022905"/>
    </source>
</evidence>
<dbReference type="GO" id="GO:0033732">
    <property type="term" value="F:pyrroloquinoline-quinone synthase activity"/>
    <property type="evidence" value="ECO:0007669"/>
    <property type="project" value="UniProtKB-EC"/>
</dbReference>
<dbReference type="InterPro" id="IPR016084">
    <property type="entry name" value="Haem_Oase-like_multi-hlx"/>
</dbReference>
<feature type="region of interest" description="Disordered" evidence="5">
    <location>
        <begin position="1"/>
        <end position="20"/>
    </location>
</feature>
<dbReference type="HAMAP" id="MF_00654">
    <property type="entry name" value="PQQ_syn_PqqC"/>
    <property type="match status" value="1"/>
</dbReference>
<dbReference type="InterPro" id="IPR004305">
    <property type="entry name" value="Thiaminase-2/PQQC"/>
</dbReference>
<gene>
    <name evidence="4 7" type="primary">pqqC</name>
    <name evidence="7" type="ORF">ABZV61_25035</name>
</gene>
<sequence length="252" mass="28000">MTTAPARPGSGVAHPAWVDDGPLPPAAFESELRELAQSRYHDGHSFNIRMHRGELSPAELRTWVANRFHYQRSIPVKDALILAKLPDPAMRRSWLRRIQDHDGIADGEGGIERWLRLGEAVGLDRADLESGRNVLPGVRFAVDGYVNFCRLSPALEAVASSLTELCAPNIMLTRLETFPRHYPWIEESGLAYFRSRVPQGRRDGTEALSWVVDWARTRADQLAALSALAFKCDVLWSLLDSVEHGSRPGGAG</sequence>
<comment type="pathway">
    <text evidence="4">Cofactor biosynthesis; pyrroloquinoline quinone biosynthesis.</text>
</comment>
<dbReference type="PANTHER" id="PTHR40279:SF3">
    <property type="entry name" value="4-AMINOBENZOATE SYNTHASE"/>
    <property type="match status" value="1"/>
</dbReference>
<dbReference type="RefSeq" id="WP_356501398.1">
    <property type="nucleotide sequence ID" value="NZ_JBEXIP010000022.1"/>
</dbReference>
<dbReference type="Pfam" id="PF03070">
    <property type="entry name" value="TENA_THI-4"/>
    <property type="match status" value="1"/>
</dbReference>
<evidence type="ECO:0000259" key="6">
    <source>
        <dbReference type="Pfam" id="PF03070"/>
    </source>
</evidence>
<dbReference type="EMBL" id="JBEXIP010000022">
    <property type="protein sequence ID" value="MET8435987.1"/>
    <property type="molecule type" value="Genomic_DNA"/>
</dbReference>
<protein>
    <recommendedName>
        <fullName evidence="4">Pyrroloquinoline-quinone synthase</fullName>
        <ecNumber evidence="4">1.3.3.11</ecNumber>
    </recommendedName>
    <alternativeName>
        <fullName evidence="4">Coenzyme PQQ synthesis protein C</fullName>
    </alternativeName>
    <alternativeName>
        <fullName evidence="4">Pyrroloquinoline quinone biosynthesis protein C</fullName>
    </alternativeName>
</protein>
<evidence type="ECO:0000256" key="5">
    <source>
        <dbReference type="SAM" id="MobiDB-lite"/>
    </source>
</evidence>
<dbReference type="InterPro" id="IPR039068">
    <property type="entry name" value="PqqC-like"/>
</dbReference>
<dbReference type="Gene3D" id="1.20.910.10">
    <property type="entry name" value="Heme oxygenase-like"/>
    <property type="match status" value="1"/>
</dbReference>
<dbReference type="Proteomes" id="UP001550044">
    <property type="component" value="Unassembled WGS sequence"/>
</dbReference>
<evidence type="ECO:0000256" key="1">
    <source>
        <dbReference type="ARBA" id="ARBA00004948"/>
    </source>
</evidence>